<dbReference type="Gene3D" id="2.170.270.10">
    <property type="entry name" value="SET domain"/>
    <property type="match status" value="1"/>
</dbReference>
<dbReference type="InterPro" id="IPR011990">
    <property type="entry name" value="TPR-like_helical_dom_sf"/>
</dbReference>
<gene>
    <name evidence="4" type="ORF">SEPMUDRAFT_165534</name>
</gene>
<dbReference type="OMA" id="LKMETHH"/>
<dbReference type="SUPFAM" id="SSF48452">
    <property type="entry name" value="TPR-like"/>
    <property type="match status" value="1"/>
</dbReference>
<dbReference type="OrthoDB" id="438641at2759"/>
<evidence type="ECO:0000313" key="4">
    <source>
        <dbReference type="EMBL" id="EMF09756.1"/>
    </source>
</evidence>
<keyword evidence="5" id="KW-1185">Reference proteome</keyword>
<accession>M3AUJ4</accession>
<dbReference type="PROSITE" id="PS50280">
    <property type="entry name" value="SET"/>
    <property type="match status" value="1"/>
</dbReference>
<feature type="region of interest" description="Disordered" evidence="2">
    <location>
        <begin position="532"/>
        <end position="556"/>
    </location>
</feature>
<dbReference type="SUPFAM" id="SSF82199">
    <property type="entry name" value="SET domain"/>
    <property type="match status" value="1"/>
</dbReference>
<dbReference type="InterPro" id="IPR019734">
    <property type="entry name" value="TPR_rpt"/>
</dbReference>
<dbReference type="eggNOG" id="KOG2084">
    <property type="taxonomic scope" value="Eukaryota"/>
</dbReference>
<dbReference type="PROSITE" id="PS50005">
    <property type="entry name" value="TPR"/>
    <property type="match status" value="1"/>
</dbReference>
<feature type="domain" description="SET" evidence="3">
    <location>
        <begin position="361"/>
        <end position="539"/>
    </location>
</feature>
<dbReference type="GeneID" id="27905315"/>
<dbReference type="PANTHER" id="PTHR47643">
    <property type="entry name" value="TPR DOMAIN PROTEIN (AFU_ORTHOLOGUE AFUA_5G12710)"/>
    <property type="match status" value="1"/>
</dbReference>
<organism evidence="4 5">
    <name type="scientific">Sphaerulina musiva (strain SO2202)</name>
    <name type="common">Poplar stem canker fungus</name>
    <name type="synonym">Septoria musiva</name>
    <dbReference type="NCBI Taxonomy" id="692275"/>
    <lineage>
        <taxon>Eukaryota</taxon>
        <taxon>Fungi</taxon>
        <taxon>Dikarya</taxon>
        <taxon>Ascomycota</taxon>
        <taxon>Pezizomycotina</taxon>
        <taxon>Dothideomycetes</taxon>
        <taxon>Dothideomycetidae</taxon>
        <taxon>Mycosphaerellales</taxon>
        <taxon>Mycosphaerellaceae</taxon>
        <taxon>Sphaerulina</taxon>
    </lineage>
</organism>
<feature type="region of interest" description="Disordered" evidence="2">
    <location>
        <begin position="1"/>
        <end position="22"/>
    </location>
</feature>
<dbReference type="RefSeq" id="XP_016757877.1">
    <property type="nucleotide sequence ID" value="XM_016908178.1"/>
</dbReference>
<proteinExistence type="predicted"/>
<feature type="repeat" description="TPR" evidence="1">
    <location>
        <begin position="283"/>
        <end position="316"/>
    </location>
</feature>
<keyword evidence="1" id="KW-0802">TPR repeat</keyword>
<dbReference type="Gene3D" id="1.25.40.10">
    <property type="entry name" value="Tetratricopeptide repeat domain"/>
    <property type="match status" value="1"/>
</dbReference>
<evidence type="ECO:0000256" key="2">
    <source>
        <dbReference type="SAM" id="MobiDB-lite"/>
    </source>
</evidence>
<protein>
    <submittedName>
        <fullName evidence="4">SET domain-containing protein</fullName>
    </submittedName>
</protein>
<dbReference type="Proteomes" id="UP000016931">
    <property type="component" value="Unassembled WGS sequence"/>
</dbReference>
<sequence>MASGGRGHTIHMTQAESDRIRQTVQTRLKKCEEGRGKARTPREPKAAVSEAKQAGLMADMSGEVQPGLSVYAGRDNIVALAVGTPYAPSTTPMAQLKPISLAELTIDTHHHGSVLAVKRTGPVVPLIAYSWTVVEDDAGHAERLEVCLHKSKRGEDMLDSAREFKIKEPYFTINEQGEATIRVNHPSDLVCVKAVDKANSAAKYKDRGNAALKREELVEAADYYAAGLRLCEQDAEAAGSIVYDLYRNRARVNLTLHRLEEAQADGIAAITGGEDEKSRTLDTKAKFHAGRAAYFLGDFEQAKQLFTTALTLTPHDKDTQLLLRKTEARLREQASGEYDFASMRSQLSPVRPRVDAATFTGNTAIRSSPLGGRGLFATRDIAPGDIVLCEKAFSVVWSHEPEAWSAMTYDVRDDKIRVFPAGLAVALTQKLLNNPGQIGKVMDLYGDWKSPGAGVEAIVDTFAIHDIICRNAFGPGAISPGGNYGEEDIRTASTGLWLIAASANHSCIPNTKKEFLGDFLLLRATKPISPGEEITHSYTPIDDDDNNNNNHPPPTNDVDARAEALRTTWNFTCSCPLCEAERADGKSLRETRMELAGQAAAFLESTPSKNQNAKRVMVAKAEKISRALRETYDEERWKGLPRVMARPIEEWLEGARRGKR</sequence>
<dbReference type="SMART" id="SM00028">
    <property type="entry name" value="TPR"/>
    <property type="match status" value="2"/>
</dbReference>
<dbReference type="STRING" id="692275.M3AUJ4"/>
<reference evidence="4 5" key="1">
    <citation type="journal article" date="2012" name="PLoS Pathog.">
        <title>Diverse lifestyles and strategies of plant pathogenesis encoded in the genomes of eighteen Dothideomycetes fungi.</title>
        <authorList>
            <person name="Ohm R.A."/>
            <person name="Feau N."/>
            <person name="Henrissat B."/>
            <person name="Schoch C.L."/>
            <person name="Horwitz B.A."/>
            <person name="Barry K.W."/>
            <person name="Condon B.J."/>
            <person name="Copeland A.C."/>
            <person name="Dhillon B."/>
            <person name="Glaser F."/>
            <person name="Hesse C.N."/>
            <person name="Kosti I."/>
            <person name="LaButti K."/>
            <person name="Lindquist E.A."/>
            <person name="Lucas S."/>
            <person name="Salamov A.A."/>
            <person name="Bradshaw R.E."/>
            <person name="Ciuffetti L."/>
            <person name="Hamelin R.C."/>
            <person name="Kema G.H.J."/>
            <person name="Lawrence C."/>
            <person name="Scott J.A."/>
            <person name="Spatafora J.W."/>
            <person name="Turgeon B.G."/>
            <person name="de Wit P.J.G.M."/>
            <person name="Zhong S."/>
            <person name="Goodwin S.B."/>
            <person name="Grigoriev I.V."/>
        </authorList>
    </citation>
    <scope>NUCLEOTIDE SEQUENCE [LARGE SCALE GENOMIC DNA]</scope>
    <source>
        <strain evidence="4 5">SO2202</strain>
    </source>
</reference>
<dbReference type="HOGENOM" id="CLU_009043_1_0_1"/>
<dbReference type="PANTHER" id="PTHR47643:SF2">
    <property type="entry name" value="TPR DOMAIN PROTEIN (AFU_ORTHOLOGUE AFUA_5G12710)"/>
    <property type="match status" value="1"/>
</dbReference>
<name>M3AUJ4_SPHMS</name>
<dbReference type="InterPro" id="IPR046341">
    <property type="entry name" value="SET_dom_sf"/>
</dbReference>
<dbReference type="AlphaFoldDB" id="M3AUJ4"/>
<dbReference type="InterPro" id="IPR001214">
    <property type="entry name" value="SET_dom"/>
</dbReference>
<evidence type="ECO:0000259" key="3">
    <source>
        <dbReference type="PROSITE" id="PS50280"/>
    </source>
</evidence>
<evidence type="ECO:0000256" key="1">
    <source>
        <dbReference type="PROSITE-ProRule" id="PRU00339"/>
    </source>
</evidence>
<dbReference type="SMART" id="SM00317">
    <property type="entry name" value="SET"/>
    <property type="match status" value="1"/>
</dbReference>
<dbReference type="Pfam" id="PF00856">
    <property type="entry name" value="SET"/>
    <property type="match status" value="1"/>
</dbReference>
<evidence type="ECO:0000313" key="5">
    <source>
        <dbReference type="Proteomes" id="UP000016931"/>
    </source>
</evidence>
<dbReference type="EMBL" id="KB456268">
    <property type="protein sequence ID" value="EMF09756.1"/>
    <property type="molecule type" value="Genomic_DNA"/>
</dbReference>
<dbReference type="InterPro" id="IPR053209">
    <property type="entry name" value="Gramillin-biosynth_MTr"/>
</dbReference>